<evidence type="ECO:0000313" key="1">
    <source>
        <dbReference type="EMBL" id="KAK6926647.1"/>
    </source>
</evidence>
<keyword evidence="2" id="KW-1185">Reference proteome</keyword>
<gene>
    <name evidence="1" type="ORF">RJ641_008366</name>
</gene>
<comment type="caution">
    <text evidence="1">The sequence shown here is derived from an EMBL/GenBank/DDBJ whole genome shotgun (WGS) entry which is preliminary data.</text>
</comment>
<name>A0AAN8VC93_9MAGN</name>
<dbReference type="PANTHER" id="PTHR31170:SF21">
    <property type="match status" value="1"/>
</dbReference>
<sequence length="379" mass="42556">MEIETEPYSLDRGRPLFHVDEGVADAEIELNQLRIGRRSNGTVRTCDGNSVEDLERAWLISMGDGIKQIPKLLKTSAGKITCSIFRVPPNLFENFENSYRPKIVSIGPYHHGKDNFEMIEEHKWRFLGSFLARWQRNGVGLNKYFHAMASIEETIYDLSKGFQNSSSLLELALRFFKGAVHSPIERLEEAKHLLDLFRLIFSPLSIASINGELNSNQMVQLIPSARKLNLAGIKLKAISESDSSLDIKYNFGILEIPTITTDDFSCCVLLNCVAFEQCYSHCPKHFTAYAALMGCLIKTADDAELLSTCKILENYFMSAEEAAKTFSNLGRCLALDLQGCYLSQVFVGVNEFRERKSLSKGGQRINGPHLGMGGPKFFK</sequence>
<dbReference type="Pfam" id="PF03140">
    <property type="entry name" value="DUF247"/>
    <property type="match status" value="1"/>
</dbReference>
<reference evidence="1 2" key="1">
    <citation type="submission" date="2023-12" db="EMBL/GenBank/DDBJ databases">
        <title>A high-quality genome assembly for Dillenia turbinata (Dilleniales).</title>
        <authorList>
            <person name="Chanderbali A."/>
        </authorList>
    </citation>
    <scope>NUCLEOTIDE SEQUENCE [LARGE SCALE GENOMIC DNA]</scope>
    <source>
        <strain evidence="1">LSX21</strain>
        <tissue evidence="1">Leaf</tissue>
    </source>
</reference>
<organism evidence="1 2">
    <name type="scientific">Dillenia turbinata</name>
    <dbReference type="NCBI Taxonomy" id="194707"/>
    <lineage>
        <taxon>Eukaryota</taxon>
        <taxon>Viridiplantae</taxon>
        <taxon>Streptophyta</taxon>
        <taxon>Embryophyta</taxon>
        <taxon>Tracheophyta</taxon>
        <taxon>Spermatophyta</taxon>
        <taxon>Magnoliopsida</taxon>
        <taxon>eudicotyledons</taxon>
        <taxon>Gunneridae</taxon>
        <taxon>Pentapetalae</taxon>
        <taxon>Dilleniales</taxon>
        <taxon>Dilleniaceae</taxon>
        <taxon>Dillenia</taxon>
    </lineage>
</organism>
<protein>
    <submittedName>
        <fullName evidence="1">Uncharacterized protein</fullName>
    </submittedName>
</protein>
<dbReference type="AlphaFoldDB" id="A0AAN8VC93"/>
<evidence type="ECO:0000313" key="2">
    <source>
        <dbReference type="Proteomes" id="UP001370490"/>
    </source>
</evidence>
<dbReference type="Proteomes" id="UP001370490">
    <property type="component" value="Unassembled WGS sequence"/>
</dbReference>
<dbReference type="PANTHER" id="PTHR31170">
    <property type="entry name" value="BNAC04G53230D PROTEIN"/>
    <property type="match status" value="1"/>
</dbReference>
<dbReference type="EMBL" id="JBAMMX010000015">
    <property type="protein sequence ID" value="KAK6926647.1"/>
    <property type="molecule type" value="Genomic_DNA"/>
</dbReference>
<dbReference type="InterPro" id="IPR004158">
    <property type="entry name" value="DUF247_pln"/>
</dbReference>
<proteinExistence type="predicted"/>
<accession>A0AAN8VC93</accession>